<dbReference type="GO" id="GO:0016763">
    <property type="term" value="F:pentosyltransferase activity"/>
    <property type="evidence" value="ECO:0007669"/>
    <property type="project" value="TreeGrafter"/>
</dbReference>
<dbReference type="RefSeq" id="WP_114207771.1">
    <property type="nucleotide sequence ID" value="NZ_CP030840.1"/>
</dbReference>
<evidence type="ECO:0000256" key="3">
    <source>
        <dbReference type="ARBA" id="ARBA00022676"/>
    </source>
</evidence>
<evidence type="ECO:0000256" key="5">
    <source>
        <dbReference type="ARBA" id="ARBA00022692"/>
    </source>
</evidence>
<dbReference type="InterPro" id="IPR011990">
    <property type="entry name" value="TPR-like_helical_dom_sf"/>
</dbReference>
<proteinExistence type="predicted"/>
<sequence>MTSSTGNHSENANKLPLRFFALAVGLIAIFFMQCMLTARRDSLNWDESQHLYSGWLSWKHADFGFNPEVPPLIKMWCAIPLLHRQIQQPAYINAPFKLEGFALGQKFMAINGIDRTLIPARFMAALLSVMLAILLFITAKELFGAAPALFALALFTFDPNFLAHDAYVTTDIGAALTTLLAVYAFYRFTKCPTVPRMLLLAIAVGLGLTAKFTGVLIVPILVLIAAAETWRSRTPRSSNPKTASASQMLVCLCTATAFGLFCIWAIYGFRYQARPAPLELNPSAASYLQGLSSPISRNAMSFGARHHLLPEAYLYGLADTKISGDDYPSYFFGKMYPHAPHWYYPAALLIKSTIPFLVLLFLTVALIVMGQWRAGREIIFLTIPAVVLFAVATLSVFGIGFRHLFSIFPPLYILISGAAFYLANRDRRWRPALALLLVWQIATALFSIPGGVAYANEAWGGSSHTHLYLSDSNTDWGQQLKMVKIYLDKHPGRPCYFAYFAQGPVNFTDYGIKCQQLPTSSGSWLGFPPMSFASGPTVSGTILISGGNLDGVDRPGKLNPYEQFRILQPTATIDEAVYVYEGTFTLPLAAALSHAEASQSLIRQKRYDGALAEAKLATQLAPESTDALTALGDALDGLHRAPEAKVAYAAALQAAQTIEPEFQVGAVSALKAKINGAQP</sequence>
<organism evidence="10 11">
    <name type="scientific">Acidisarcina polymorpha</name>
    <dbReference type="NCBI Taxonomy" id="2211140"/>
    <lineage>
        <taxon>Bacteria</taxon>
        <taxon>Pseudomonadati</taxon>
        <taxon>Acidobacteriota</taxon>
        <taxon>Terriglobia</taxon>
        <taxon>Terriglobales</taxon>
        <taxon>Acidobacteriaceae</taxon>
        <taxon>Acidisarcina</taxon>
    </lineage>
</organism>
<feature type="transmembrane region" description="Helical" evidence="8">
    <location>
        <begin position="198"/>
        <end position="227"/>
    </location>
</feature>
<evidence type="ECO:0000313" key="11">
    <source>
        <dbReference type="Proteomes" id="UP000253606"/>
    </source>
</evidence>
<dbReference type="KEGG" id="abas:ACPOL_3309"/>
<dbReference type="OrthoDB" id="180217at2"/>
<dbReference type="InterPro" id="IPR038731">
    <property type="entry name" value="RgtA/B/C-like"/>
</dbReference>
<evidence type="ECO:0000313" key="10">
    <source>
        <dbReference type="EMBL" id="AXC12600.1"/>
    </source>
</evidence>
<feature type="transmembrane region" description="Helical" evidence="8">
    <location>
        <begin position="342"/>
        <end position="366"/>
    </location>
</feature>
<feature type="transmembrane region" description="Helical" evidence="8">
    <location>
        <begin position="248"/>
        <end position="267"/>
    </location>
</feature>
<evidence type="ECO:0000256" key="2">
    <source>
        <dbReference type="ARBA" id="ARBA00022475"/>
    </source>
</evidence>
<feature type="transmembrane region" description="Helical" evidence="8">
    <location>
        <begin position="168"/>
        <end position="186"/>
    </location>
</feature>
<keyword evidence="5 8" id="KW-0812">Transmembrane</keyword>
<keyword evidence="2" id="KW-1003">Cell membrane</keyword>
<dbReference type="PANTHER" id="PTHR33908">
    <property type="entry name" value="MANNOSYLTRANSFERASE YKCB-RELATED"/>
    <property type="match status" value="1"/>
</dbReference>
<dbReference type="AlphaFoldDB" id="A0A2Z5G0S3"/>
<feature type="transmembrane region" description="Helical" evidence="8">
    <location>
        <begin position="20"/>
        <end position="38"/>
    </location>
</feature>
<dbReference type="Gene3D" id="1.25.40.10">
    <property type="entry name" value="Tetratricopeptide repeat domain"/>
    <property type="match status" value="1"/>
</dbReference>
<feature type="transmembrane region" description="Helical" evidence="8">
    <location>
        <begin position="143"/>
        <end position="161"/>
    </location>
</feature>
<feature type="domain" description="Glycosyltransferase RgtA/B/C/D-like" evidence="9">
    <location>
        <begin position="116"/>
        <end position="251"/>
    </location>
</feature>
<keyword evidence="4" id="KW-0808">Transferase</keyword>
<protein>
    <recommendedName>
        <fullName evidence="9">Glycosyltransferase RgtA/B/C/D-like domain-containing protein</fullName>
    </recommendedName>
</protein>
<feature type="transmembrane region" description="Helical" evidence="8">
    <location>
        <begin position="118"/>
        <end position="137"/>
    </location>
</feature>
<feature type="transmembrane region" description="Helical" evidence="8">
    <location>
        <begin position="435"/>
        <end position="455"/>
    </location>
</feature>
<name>A0A2Z5G0S3_9BACT</name>
<dbReference type="GO" id="GO:0009103">
    <property type="term" value="P:lipopolysaccharide biosynthetic process"/>
    <property type="evidence" value="ECO:0007669"/>
    <property type="project" value="UniProtKB-ARBA"/>
</dbReference>
<dbReference type="SUPFAM" id="SSF48452">
    <property type="entry name" value="TPR-like"/>
    <property type="match status" value="1"/>
</dbReference>
<reference evidence="10 11" key="1">
    <citation type="journal article" date="2018" name="Front. Microbiol.">
        <title>Hydrolytic Capabilities as a Key to Environmental Success: Chitinolytic and Cellulolytic Acidobacteria From Acidic Sub-arctic Soils and Boreal Peatlands.</title>
        <authorList>
            <person name="Belova S.E."/>
            <person name="Ravin N.V."/>
            <person name="Pankratov T.A."/>
            <person name="Rakitin A.L."/>
            <person name="Ivanova A.A."/>
            <person name="Beletsky A.V."/>
            <person name="Mardanov A.V."/>
            <person name="Sinninghe Damste J.S."/>
            <person name="Dedysh S.N."/>
        </authorList>
    </citation>
    <scope>NUCLEOTIDE SEQUENCE [LARGE SCALE GENOMIC DNA]</scope>
    <source>
        <strain evidence="10 11">SBC82</strain>
    </source>
</reference>
<dbReference type="InterPro" id="IPR050297">
    <property type="entry name" value="LipidA_mod_glycosyltrf_83"/>
</dbReference>
<evidence type="ECO:0000256" key="7">
    <source>
        <dbReference type="ARBA" id="ARBA00023136"/>
    </source>
</evidence>
<evidence type="ECO:0000256" key="8">
    <source>
        <dbReference type="SAM" id="Phobius"/>
    </source>
</evidence>
<evidence type="ECO:0000256" key="1">
    <source>
        <dbReference type="ARBA" id="ARBA00004651"/>
    </source>
</evidence>
<evidence type="ECO:0000256" key="4">
    <source>
        <dbReference type="ARBA" id="ARBA00022679"/>
    </source>
</evidence>
<feature type="transmembrane region" description="Helical" evidence="8">
    <location>
        <begin position="407"/>
        <end position="423"/>
    </location>
</feature>
<keyword evidence="11" id="KW-1185">Reference proteome</keyword>
<feature type="transmembrane region" description="Helical" evidence="8">
    <location>
        <begin position="378"/>
        <end position="401"/>
    </location>
</feature>
<gene>
    <name evidence="10" type="ORF">ACPOL_3309</name>
</gene>
<accession>A0A2Z5G0S3</accession>
<dbReference type="Proteomes" id="UP000253606">
    <property type="component" value="Chromosome"/>
</dbReference>
<dbReference type="Pfam" id="PF13231">
    <property type="entry name" value="PMT_2"/>
    <property type="match status" value="1"/>
</dbReference>
<keyword evidence="3" id="KW-0328">Glycosyltransferase</keyword>
<keyword evidence="6 8" id="KW-1133">Transmembrane helix</keyword>
<evidence type="ECO:0000256" key="6">
    <source>
        <dbReference type="ARBA" id="ARBA00022989"/>
    </source>
</evidence>
<dbReference type="GO" id="GO:0005886">
    <property type="term" value="C:plasma membrane"/>
    <property type="evidence" value="ECO:0007669"/>
    <property type="project" value="UniProtKB-SubCell"/>
</dbReference>
<dbReference type="PANTHER" id="PTHR33908:SF11">
    <property type="entry name" value="MEMBRANE PROTEIN"/>
    <property type="match status" value="1"/>
</dbReference>
<comment type="subcellular location">
    <subcellularLocation>
        <location evidence="1">Cell membrane</location>
        <topology evidence="1">Multi-pass membrane protein</topology>
    </subcellularLocation>
</comment>
<dbReference type="EMBL" id="CP030840">
    <property type="protein sequence ID" value="AXC12600.1"/>
    <property type="molecule type" value="Genomic_DNA"/>
</dbReference>
<evidence type="ECO:0000259" key="9">
    <source>
        <dbReference type="Pfam" id="PF13231"/>
    </source>
</evidence>
<keyword evidence="7 8" id="KW-0472">Membrane</keyword>